<comment type="caution">
    <text evidence="8">The sequence shown here is derived from an EMBL/GenBank/DDBJ whole genome shotgun (WGS) entry which is preliminary data.</text>
</comment>
<dbReference type="GO" id="GO:0043565">
    <property type="term" value="F:sequence-specific DNA binding"/>
    <property type="evidence" value="ECO:0007669"/>
    <property type="project" value="TreeGrafter"/>
</dbReference>
<keyword evidence="2" id="KW-0863">Zinc-finger</keyword>
<sequence length="752" mass="87690">MANDRPLAAHEILDAFENVSDNEEDYRERLICILPPPVDPDCLTDEDSGEEDNVTLNNLPRNILLQPAEVMIQGQIMVSDTEEEPSDSTARTKRRRTYAWRKRDLAKNPVNWPDVQGACQDKRPIEWFENFLDEDVISLLVSESNKNAVKKNLPGDITTEDMKCFIGILLVSGYSWLPRRRMYWENSPDTKNELISSAMTRDRFDFIFRHLHVNDNLDLQDKYTKVRPLVTLLNKKFLEFSPLEEHYSVDEAMIPYYGRHGCKQHIKELNDEKILDALQNSDMDYDSDVSDNDPNYQPQKGKDLLLSDGYRYRKARTNTDGSVSWRCAETPCRGRVKVSLENVVVNVTRHSHAPDPAKNEAKKSVSNMKRRAEDTLEKPRQLIQGSTRGINLEASVHLPSYNASQRTVERIRQRREVSCPNPGSVADINIPVALQVTSRNLNFLLWDSGQNDLHRIFMFGTKENLEVLEEHRHWHVDGTFKVAPQLFLQVFTIHALVDNRSIPLIYVLLQDKREETYVRVFQKLMELKPTLNPISCLSDFEKAIQNAVCQVFHGVQVMGCLFHLGQCLWRKIQELHLVEEYRNEENVRMHLKMLLALSFVQEGDVITAFEELTESCPREIDAVIEYWEDTYIGRQRRNRRADPKFPIHVWNVHDRVHQGLPRTNNSVEGWHHAFQHTVDCHHPFIFKLIDHFRKEQDRVEIELERFRAGFRNPEASKKKYVQLNRRLETLMGNYNNDDLLPYLRGISNNLTL</sequence>
<dbReference type="Pfam" id="PF13843">
    <property type="entry name" value="DDE_Tnp_1_7"/>
    <property type="match status" value="1"/>
</dbReference>
<keyword evidence="3" id="KW-0862">Zinc</keyword>
<accession>A0A8S3XFI5</accession>
<evidence type="ECO:0000256" key="3">
    <source>
        <dbReference type="ARBA" id="ARBA00022833"/>
    </source>
</evidence>
<evidence type="ECO:0000313" key="9">
    <source>
        <dbReference type="Proteomes" id="UP000691718"/>
    </source>
</evidence>
<dbReference type="EMBL" id="CAJQZP010001148">
    <property type="protein sequence ID" value="CAG5022552.1"/>
    <property type="molecule type" value="Genomic_DNA"/>
</dbReference>
<dbReference type="InterPro" id="IPR052638">
    <property type="entry name" value="PiggyBac_TE-derived"/>
</dbReference>
<dbReference type="PANTHER" id="PTHR47055:SF3">
    <property type="entry name" value="PHORBOL-ESTER_DAG-TYPE DOMAIN-CONTAINING PROTEIN"/>
    <property type="match status" value="1"/>
</dbReference>
<evidence type="ECO:0000256" key="1">
    <source>
        <dbReference type="ARBA" id="ARBA00022723"/>
    </source>
</evidence>
<proteinExistence type="predicted"/>
<evidence type="ECO:0000313" key="8">
    <source>
        <dbReference type="EMBL" id="CAG5022552.1"/>
    </source>
</evidence>
<evidence type="ECO:0000259" key="5">
    <source>
        <dbReference type="Pfam" id="PF04500"/>
    </source>
</evidence>
<feature type="region of interest" description="Disordered" evidence="4">
    <location>
        <begin position="282"/>
        <end position="302"/>
    </location>
</feature>
<dbReference type="Pfam" id="PF10551">
    <property type="entry name" value="MULE"/>
    <property type="match status" value="1"/>
</dbReference>
<protein>
    <submittedName>
        <fullName evidence="8">(apollo) hypothetical protein</fullName>
    </submittedName>
</protein>
<dbReference type="AlphaFoldDB" id="A0A8S3XFI5"/>
<dbReference type="PANTHER" id="PTHR47055">
    <property type="entry name" value="DDE_TNP_1_7 DOMAIN-CONTAINING PROTEIN"/>
    <property type="match status" value="1"/>
</dbReference>
<dbReference type="GO" id="GO:0008270">
    <property type="term" value="F:zinc ion binding"/>
    <property type="evidence" value="ECO:0007669"/>
    <property type="project" value="UniProtKB-KW"/>
</dbReference>
<evidence type="ECO:0000256" key="2">
    <source>
        <dbReference type="ARBA" id="ARBA00022771"/>
    </source>
</evidence>
<dbReference type="InterPro" id="IPR029526">
    <property type="entry name" value="PGBD"/>
</dbReference>
<feature type="domain" description="PiggyBac transposable element-derived protein" evidence="7">
    <location>
        <begin position="124"/>
        <end position="267"/>
    </location>
</feature>
<dbReference type="Proteomes" id="UP000691718">
    <property type="component" value="Unassembled WGS sequence"/>
</dbReference>
<evidence type="ECO:0000259" key="6">
    <source>
        <dbReference type="Pfam" id="PF10551"/>
    </source>
</evidence>
<dbReference type="Pfam" id="PF04500">
    <property type="entry name" value="FLYWCH"/>
    <property type="match status" value="1"/>
</dbReference>
<feature type="domain" description="MULE transposase" evidence="6">
    <location>
        <begin position="474"/>
        <end position="564"/>
    </location>
</feature>
<dbReference type="InterPro" id="IPR018289">
    <property type="entry name" value="MULE_transposase_dom"/>
</dbReference>
<dbReference type="OrthoDB" id="10057240at2759"/>
<keyword evidence="1" id="KW-0479">Metal-binding</keyword>
<evidence type="ECO:0000259" key="7">
    <source>
        <dbReference type="Pfam" id="PF13843"/>
    </source>
</evidence>
<dbReference type="InterPro" id="IPR007588">
    <property type="entry name" value="Znf_FLYWCH"/>
</dbReference>
<gene>
    <name evidence="8" type="ORF">PAPOLLO_LOCUS17752</name>
</gene>
<feature type="domain" description="FLYWCH-type" evidence="5">
    <location>
        <begin position="296"/>
        <end position="352"/>
    </location>
</feature>
<organism evidence="8 9">
    <name type="scientific">Parnassius apollo</name>
    <name type="common">Apollo butterfly</name>
    <name type="synonym">Papilio apollo</name>
    <dbReference type="NCBI Taxonomy" id="110799"/>
    <lineage>
        <taxon>Eukaryota</taxon>
        <taxon>Metazoa</taxon>
        <taxon>Ecdysozoa</taxon>
        <taxon>Arthropoda</taxon>
        <taxon>Hexapoda</taxon>
        <taxon>Insecta</taxon>
        <taxon>Pterygota</taxon>
        <taxon>Neoptera</taxon>
        <taxon>Endopterygota</taxon>
        <taxon>Lepidoptera</taxon>
        <taxon>Glossata</taxon>
        <taxon>Ditrysia</taxon>
        <taxon>Papilionoidea</taxon>
        <taxon>Papilionidae</taxon>
        <taxon>Parnassiinae</taxon>
        <taxon>Parnassini</taxon>
        <taxon>Parnassius</taxon>
        <taxon>Parnassius</taxon>
    </lineage>
</organism>
<keyword evidence="9" id="KW-1185">Reference proteome</keyword>
<name>A0A8S3XFI5_PARAO</name>
<evidence type="ECO:0000256" key="4">
    <source>
        <dbReference type="SAM" id="MobiDB-lite"/>
    </source>
</evidence>
<reference evidence="8" key="1">
    <citation type="submission" date="2021-04" db="EMBL/GenBank/DDBJ databases">
        <authorList>
            <person name="Tunstrom K."/>
        </authorList>
    </citation>
    <scope>NUCLEOTIDE SEQUENCE</scope>
</reference>